<dbReference type="InterPro" id="IPR036192">
    <property type="entry name" value="Cell_div_ZapA-like_sf"/>
</dbReference>
<evidence type="ECO:0000256" key="2">
    <source>
        <dbReference type="ARBA" id="ARBA00015195"/>
    </source>
</evidence>
<dbReference type="NCBIfam" id="NF010724">
    <property type="entry name" value="PRK14126.1"/>
    <property type="match status" value="1"/>
</dbReference>
<evidence type="ECO:0000256" key="8">
    <source>
        <dbReference type="ARBA" id="ARBA00026068"/>
    </source>
</evidence>
<dbReference type="EMBL" id="BORB01000036">
    <property type="protein sequence ID" value="GIN59126.1"/>
    <property type="molecule type" value="Genomic_DNA"/>
</dbReference>
<dbReference type="GO" id="GO:0051301">
    <property type="term" value="P:cell division"/>
    <property type="evidence" value="ECO:0007669"/>
    <property type="project" value="UniProtKB-KW"/>
</dbReference>
<evidence type="ECO:0000313" key="11">
    <source>
        <dbReference type="Proteomes" id="UP000679950"/>
    </source>
</evidence>
<name>A0ABQ4KNR7_9BACI</name>
<proteinExistence type="predicted"/>
<evidence type="ECO:0000256" key="7">
    <source>
        <dbReference type="ARBA" id="ARBA00024910"/>
    </source>
</evidence>
<evidence type="ECO:0000313" key="10">
    <source>
        <dbReference type="EMBL" id="GIN59126.1"/>
    </source>
</evidence>
<keyword evidence="3" id="KW-0963">Cytoplasm</keyword>
<evidence type="ECO:0000256" key="1">
    <source>
        <dbReference type="ARBA" id="ARBA00004496"/>
    </source>
</evidence>
<accession>A0ABQ4KNR7</accession>
<dbReference type="PANTHER" id="PTHR34981">
    <property type="entry name" value="CELL DIVISION PROTEIN ZAPA"/>
    <property type="match status" value="1"/>
</dbReference>
<keyword evidence="11" id="KW-1185">Reference proteome</keyword>
<comment type="subcellular location">
    <subcellularLocation>
        <location evidence="1">Cytoplasm</location>
    </subcellularLocation>
</comment>
<keyword evidence="5" id="KW-0717">Septation</keyword>
<dbReference type="SUPFAM" id="SSF102829">
    <property type="entry name" value="Cell division protein ZapA-like"/>
    <property type="match status" value="1"/>
</dbReference>
<dbReference type="RefSeq" id="WP_158322538.1">
    <property type="nucleotide sequence ID" value="NZ_BORB01000036.1"/>
</dbReference>
<reference evidence="10 11" key="1">
    <citation type="submission" date="2021-03" db="EMBL/GenBank/DDBJ databases">
        <title>Antimicrobial resistance genes in bacteria isolated from Japanese honey, and their potential for conferring macrolide and lincosamide resistance in the American foulbrood pathogen Paenibacillus larvae.</title>
        <authorList>
            <person name="Okamoto M."/>
            <person name="Kumagai M."/>
            <person name="Kanamori H."/>
            <person name="Takamatsu D."/>
        </authorList>
    </citation>
    <scope>NUCLEOTIDE SEQUENCE [LARGE SCALE GENOMIC DNA]</scope>
    <source>
        <strain evidence="10 11">J8TS2</strain>
    </source>
</reference>
<dbReference type="Gene3D" id="6.10.250.790">
    <property type="match status" value="1"/>
</dbReference>
<dbReference type="Pfam" id="PF05164">
    <property type="entry name" value="ZapA"/>
    <property type="match status" value="1"/>
</dbReference>
<comment type="function">
    <text evidence="7">Activator of cell division through the inhibition of FtsZ GTPase activity, therefore promoting FtsZ assembly into bundles of protofilaments necessary for the formation of the division Z ring. It is recruited early at mid-cell but it is not essential for cell division.</text>
</comment>
<evidence type="ECO:0000256" key="6">
    <source>
        <dbReference type="ARBA" id="ARBA00023306"/>
    </source>
</evidence>
<organism evidence="10 11">
    <name type="scientific">Lederbergia ruris</name>
    <dbReference type="NCBI Taxonomy" id="217495"/>
    <lineage>
        <taxon>Bacteria</taxon>
        <taxon>Bacillati</taxon>
        <taxon>Bacillota</taxon>
        <taxon>Bacilli</taxon>
        <taxon>Bacillales</taxon>
        <taxon>Bacillaceae</taxon>
        <taxon>Lederbergia</taxon>
    </lineage>
</organism>
<evidence type="ECO:0000256" key="5">
    <source>
        <dbReference type="ARBA" id="ARBA00023210"/>
    </source>
</evidence>
<dbReference type="Proteomes" id="UP000679950">
    <property type="component" value="Unassembled WGS sequence"/>
</dbReference>
<dbReference type="PANTHER" id="PTHR34981:SF1">
    <property type="entry name" value="CELL DIVISION PROTEIN ZAPA"/>
    <property type="match status" value="1"/>
</dbReference>
<keyword evidence="4 10" id="KW-0132">Cell division</keyword>
<comment type="caution">
    <text evidence="10">The sequence shown here is derived from an EMBL/GenBank/DDBJ whole genome shotgun (WGS) entry which is preliminary data.</text>
</comment>
<keyword evidence="6" id="KW-0131">Cell cycle</keyword>
<dbReference type="InterPro" id="IPR053712">
    <property type="entry name" value="Bac_CellDiv_Activator"/>
</dbReference>
<comment type="subunit">
    <text evidence="8">Homodimer. Interacts with FtsZ.</text>
</comment>
<protein>
    <recommendedName>
        <fullName evidence="2">Cell division protein ZapA</fullName>
    </recommendedName>
    <alternativeName>
        <fullName evidence="9">Z ring-associated protein ZapA</fullName>
    </alternativeName>
</protein>
<evidence type="ECO:0000256" key="4">
    <source>
        <dbReference type="ARBA" id="ARBA00022618"/>
    </source>
</evidence>
<evidence type="ECO:0000256" key="3">
    <source>
        <dbReference type="ARBA" id="ARBA00022490"/>
    </source>
</evidence>
<sequence>MSGQEKVRVSVVIYGKQYTITGTESPDHMKDVAGIVDEKMREINSINPNLNTETLAVLTAVNSIHEYMKLQEEYERILQELNRIKE</sequence>
<evidence type="ECO:0000256" key="9">
    <source>
        <dbReference type="ARBA" id="ARBA00033158"/>
    </source>
</evidence>
<dbReference type="InterPro" id="IPR007838">
    <property type="entry name" value="Cell_div_ZapA-like"/>
</dbReference>
<gene>
    <name evidence="10" type="primary">zapA</name>
    <name evidence="10" type="ORF">J8TS2_34450</name>
</gene>